<evidence type="ECO:0000313" key="2">
    <source>
        <dbReference type="EMBL" id="CAD8076476.1"/>
    </source>
</evidence>
<evidence type="ECO:0000313" key="3">
    <source>
        <dbReference type="Proteomes" id="UP000688137"/>
    </source>
</evidence>
<dbReference type="AlphaFoldDB" id="A0A8S1MIE1"/>
<organism evidence="2 3">
    <name type="scientific">Paramecium primaurelia</name>
    <dbReference type="NCBI Taxonomy" id="5886"/>
    <lineage>
        <taxon>Eukaryota</taxon>
        <taxon>Sar</taxon>
        <taxon>Alveolata</taxon>
        <taxon>Ciliophora</taxon>
        <taxon>Intramacronucleata</taxon>
        <taxon>Oligohymenophorea</taxon>
        <taxon>Peniculida</taxon>
        <taxon>Parameciidae</taxon>
        <taxon>Paramecium</taxon>
    </lineage>
</organism>
<proteinExistence type="predicted"/>
<gene>
    <name evidence="2" type="ORF">PPRIM_AZ9-3.1.T0560151</name>
</gene>
<dbReference type="OMA" id="VIFQMYG"/>
<name>A0A8S1MIE1_PARPR</name>
<keyword evidence="1" id="KW-1133">Transmembrane helix</keyword>
<keyword evidence="1" id="KW-0472">Membrane</keyword>
<accession>A0A8S1MIE1</accession>
<sequence length="83" mass="9967">MGSAVVTLQKNIFEQASLFRNRKTFLNEKQKQTNNLLKLYFLSTFAVLLTQLAIMQQENVIFQMYVDYRKKIEQERKFVRETL</sequence>
<keyword evidence="1" id="KW-0812">Transmembrane</keyword>
<protein>
    <submittedName>
        <fullName evidence="2">Uncharacterized protein</fullName>
    </submittedName>
</protein>
<evidence type="ECO:0000256" key="1">
    <source>
        <dbReference type="SAM" id="Phobius"/>
    </source>
</evidence>
<dbReference type="EMBL" id="CAJJDM010000057">
    <property type="protein sequence ID" value="CAD8076476.1"/>
    <property type="molecule type" value="Genomic_DNA"/>
</dbReference>
<keyword evidence="3" id="KW-1185">Reference proteome</keyword>
<dbReference type="Proteomes" id="UP000688137">
    <property type="component" value="Unassembled WGS sequence"/>
</dbReference>
<comment type="caution">
    <text evidence="2">The sequence shown here is derived from an EMBL/GenBank/DDBJ whole genome shotgun (WGS) entry which is preliminary data.</text>
</comment>
<reference evidence="2" key="1">
    <citation type="submission" date="2021-01" db="EMBL/GenBank/DDBJ databases">
        <authorList>
            <consortium name="Genoscope - CEA"/>
            <person name="William W."/>
        </authorList>
    </citation>
    <scope>NUCLEOTIDE SEQUENCE</scope>
</reference>
<feature type="transmembrane region" description="Helical" evidence="1">
    <location>
        <begin position="36"/>
        <end position="54"/>
    </location>
</feature>